<dbReference type="SUPFAM" id="SSF56300">
    <property type="entry name" value="Metallo-dependent phosphatases"/>
    <property type="match status" value="1"/>
</dbReference>
<evidence type="ECO:0000256" key="2">
    <source>
        <dbReference type="ARBA" id="ARBA00023180"/>
    </source>
</evidence>
<dbReference type="RefSeq" id="XP_009524058.1">
    <property type="nucleotide sequence ID" value="XM_009525763.1"/>
</dbReference>
<keyword evidence="8" id="KW-1185">Reference proteome</keyword>
<evidence type="ECO:0000313" key="7">
    <source>
        <dbReference type="EMBL" id="EGZ21341.1"/>
    </source>
</evidence>
<dbReference type="OMA" id="TAHEHCY"/>
<evidence type="ECO:0000259" key="4">
    <source>
        <dbReference type="Pfam" id="PF00149"/>
    </source>
</evidence>
<accession>G4ZC60</accession>
<dbReference type="EC" id="3.1.3.2" evidence="3"/>
<dbReference type="SMR" id="G4ZC60"/>
<comment type="similarity">
    <text evidence="3">Belongs to the metallophosphoesterase superfamily. Purple acid phosphatase family.</text>
</comment>
<proteinExistence type="inferred from homology"/>
<dbReference type="AlphaFoldDB" id="G4ZC60"/>
<evidence type="ECO:0000256" key="1">
    <source>
        <dbReference type="ARBA" id="ARBA00022729"/>
    </source>
</evidence>
<comment type="catalytic activity">
    <reaction evidence="3">
        <text>a phosphate monoester + H2O = an alcohol + phosphate</text>
        <dbReference type="Rhea" id="RHEA:15017"/>
        <dbReference type="ChEBI" id="CHEBI:15377"/>
        <dbReference type="ChEBI" id="CHEBI:30879"/>
        <dbReference type="ChEBI" id="CHEBI:43474"/>
        <dbReference type="ChEBI" id="CHEBI:67140"/>
        <dbReference type="EC" id="3.1.3.2"/>
    </reaction>
</comment>
<dbReference type="Pfam" id="PF14008">
    <property type="entry name" value="Metallophos_C"/>
    <property type="match status" value="1"/>
</dbReference>
<evidence type="ECO:0000313" key="8">
    <source>
        <dbReference type="Proteomes" id="UP000002640"/>
    </source>
</evidence>
<dbReference type="InParanoid" id="G4ZC60"/>
<dbReference type="GeneID" id="20643623"/>
<dbReference type="EMBL" id="JH159153">
    <property type="protein sequence ID" value="EGZ21341.1"/>
    <property type="molecule type" value="Genomic_DNA"/>
</dbReference>
<evidence type="ECO:0000259" key="6">
    <source>
        <dbReference type="Pfam" id="PF16656"/>
    </source>
</evidence>
<dbReference type="GO" id="GO:0046872">
    <property type="term" value="F:metal ion binding"/>
    <property type="evidence" value="ECO:0007669"/>
    <property type="project" value="InterPro"/>
</dbReference>
<dbReference type="InterPro" id="IPR025733">
    <property type="entry name" value="PAPs_C"/>
</dbReference>
<dbReference type="InterPro" id="IPR029052">
    <property type="entry name" value="Metallo-depent_PP-like"/>
</dbReference>
<feature type="domain" description="Purple acid phosphatase C-terminal" evidence="5">
    <location>
        <begin position="333"/>
        <end position="370"/>
    </location>
</feature>
<organism evidence="7 8">
    <name type="scientific">Phytophthora sojae (strain P6497)</name>
    <name type="common">Soybean stem and root rot agent</name>
    <name type="synonym">Phytophthora megasperma f. sp. glycines</name>
    <dbReference type="NCBI Taxonomy" id="1094619"/>
    <lineage>
        <taxon>Eukaryota</taxon>
        <taxon>Sar</taxon>
        <taxon>Stramenopiles</taxon>
        <taxon>Oomycota</taxon>
        <taxon>Peronosporomycetes</taxon>
        <taxon>Peronosporales</taxon>
        <taxon>Peronosporaceae</taxon>
        <taxon>Phytophthora</taxon>
    </lineage>
</organism>
<dbReference type="InterPro" id="IPR008963">
    <property type="entry name" value="Purple_acid_Pase-like_N"/>
</dbReference>
<dbReference type="CDD" id="cd00839">
    <property type="entry name" value="MPP_PAPs"/>
    <property type="match status" value="1"/>
</dbReference>
<dbReference type="InterPro" id="IPR015914">
    <property type="entry name" value="PAPs_N"/>
</dbReference>
<dbReference type="KEGG" id="psoj:PHYSODRAFT_313570"/>
<feature type="domain" description="Calcineurin-like phosphoesterase" evidence="4">
    <location>
        <begin position="79"/>
        <end position="299"/>
    </location>
</feature>
<dbReference type="GO" id="GO:0003993">
    <property type="term" value="F:acid phosphatase activity"/>
    <property type="evidence" value="ECO:0007669"/>
    <property type="project" value="UniProtKB-EC"/>
</dbReference>
<keyword evidence="1" id="KW-0732">Signal</keyword>
<keyword evidence="2" id="KW-0325">Glycoprotein</keyword>
<feature type="domain" description="Purple acid phosphatase N-terminal" evidence="6">
    <location>
        <begin position="14"/>
        <end position="66"/>
    </location>
</feature>
<evidence type="ECO:0000259" key="5">
    <source>
        <dbReference type="Pfam" id="PF14008"/>
    </source>
</evidence>
<dbReference type="Gene3D" id="3.60.21.10">
    <property type="match status" value="1"/>
</dbReference>
<dbReference type="Gene3D" id="2.60.40.380">
    <property type="entry name" value="Purple acid phosphatase-like, N-terminal"/>
    <property type="match status" value="1"/>
</dbReference>
<name>G4ZC60_PHYSP</name>
<dbReference type="PANTHER" id="PTHR45867:SF3">
    <property type="entry name" value="ACID PHOSPHATASE TYPE 7"/>
    <property type="match status" value="1"/>
</dbReference>
<sequence length="383" mass="42708">MFKCSPLTGPLCDATVTQTSYYRDDTYTMFHHHATVSGLTPHTKCFYKVGSKANPKFTSDVYLFVTARAAADNSTFSMVVYGDFGPGDQSRNTIAYVNSWSSDKVDLIYHIGDVGYADDDFLMPGQATGFYYEKVSLPYLVLVGNHEAECHSPACQVSPTKARALGNYTAYNARFKMPSRETGGDLNMWYSFEPDPIHFTSISAETDYPGAPPNKITLFTHNGNFGNQLAWPEADLKKAAANRAKVPWIIVAMHRPIYDSSNANNGVPVEQAAHIQAAFEALFIKYKVDVVLTAHEHCYQRLTPIRNNQPVLDGVSSDRKTYNNPKLLFKFCPWNVFSNYVDYGVSTLEANRSMLSWKFVSTANQAVLDQFVLRKNASLGSAH</sequence>
<dbReference type="PANTHER" id="PTHR45867">
    <property type="entry name" value="PURPLE ACID PHOSPHATASE"/>
    <property type="match status" value="1"/>
</dbReference>
<dbReference type="InterPro" id="IPR041792">
    <property type="entry name" value="MPP_PAP"/>
</dbReference>
<gene>
    <name evidence="7" type="ORF">PHYSODRAFT_313570</name>
</gene>
<reference evidence="7 8" key="1">
    <citation type="journal article" date="2006" name="Science">
        <title>Phytophthora genome sequences uncover evolutionary origins and mechanisms of pathogenesis.</title>
        <authorList>
            <person name="Tyler B.M."/>
            <person name="Tripathy S."/>
            <person name="Zhang X."/>
            <person name="Dehal P."/>
            <person name="Jiang R.H."/>
            <person name="Aerts A."/>
            <person name="Arredondo F.D."/>
            <person name="Baxter L."/>
            <person name="Bensasson D."/>
            <person name="Beynon J.L."/>
            <person name="Chapman J."/>
            <person name="Damasceno C.M."/>
            <person name="Dorrance A.E."/>
            <person name="Dou D."/>
            <person name="Dickerman A.W."/>
            <person name="Dubchak I.L."/>
            <person name="Garbelotto M."/>
            <person name="Gijzen M."/>
            <person name="Gordon S.G."/>
            <person name="Govers F."/>
            <person name="Grunwald N.J."/>
            <person name="Huang W."/>
            <person name="Ivors K.L."/>
            <person name="Jones R.W."/>
            <person name="Kamoun S."/>
            <person name="Krampis K."/>
            <person name="Lamour K.H."/>
            <person name="Lee M.K."/>
            <person name="McDonald W.H."/>
            <person name="Medina M."/>
            <person name="Meijer H.J."/>
            <person name="Nordberg E.K."/>
            <person name="Maclean D.J."/>
            <person name="Ospina-Giraldo M.D."/>
            <person name="Morris P.F."/>
            <person name="Phuntumart V."/>
            <person name="Putnam N.H."/>
            <person name="Rash S."/>
            <person name="Rose J.K."/>
            <person name="Sakihama Y."/>
            <person name="Salamov A.A."/>
            <person name="Savidor A."/>
            <person name="Scheuring C.F."/>
            <person name="Smith B.M."/>
            <person name="Sobral B.W."/>
            <person name="Terry A."/>
            <person name="Torto-Alalibo T.A."/>
            <person name="Win J."/>
            <person name="Xu Z."/>
            <person name="Zhang H."/>
            <person name="Grigoriev I.V."/>
            <person name="Rokhsar D.S."/>
            <person name="Boore J.L."/>
        </authorList>
    </citation>
    <scope>NUCLEOTIDE SEQUENCE [LARGE SCALE GENOMIC DNA]</scope>
    <source>
        <strain evidence="7 8">P6497</strain>
    </source>
</reference>
<dbReference type="SUPFAM" id="SSF49363">
    <property type="entry name" value="Purple acid phosphatase, N-terminal domain"/>
    <property type="match status" value="1"/>
</dbReference>
<dbReference type="Pfam" id="PF00149">
    <property type="entry name" value="Metallophos"/>
    <property type="match status" value="1"/>
</dbReference>
<dbReference type="Proteomes" id="UP000002640">
    <property type="component" value="Unassembled WGS sequence"/>
</dbReference>
<evidence type="ECO:0000256" key="3">
    <source>
        <dbReference type="RuleBase" id="RU361203"/>
    </source>
</evidence>
<dbReference type="InterPro" id="IPR004843">
    <property type="entry name" value="Calcineurin-like_PHP"/>
</dbReference>
<keyword evidence="3" id="KW-0378">Hydrolase</keyword>
<protein>
    <recommendedName>
        <fullName evidence="3">Purple acid phosphatase</fullName>
        <ecNumber evidence="3">3.1.3.2</ecNumber>
    </recommendedName>
</protein>
<dbReference type="Pfam" id="PF16656">
    <property type="entry name" value="Pur_ac_phosph_N"/>
    <property type="match status" value="1"/>
</dbReference>